<dbReference type="Gene3D" id="1.20.1260.10">
    <property type="match status" value="1"/>
</dbReference>
<dbReference type="InterPro" id="IPR012347">
    <property type="entry name" value="Ferritin-like"/>
</dbReference>
<comment type="caution">
    <text evidence="2">The sequence shown here is derived from an EMBL/GenBank/DDBJ whole genome shotgun (WGS) entry which is preliminary data.</text>
</comment>
<dbReference type="EMBL" id="QRCT01000034">
    <property type="protein sequence ID" value="RDU22888.1"/>
    <property type="molecule type" value="Genomic_DNA"/>
</dbReference>
<dbReference type="RefSeq" id="WP_115482231.1">
    <property type="nucleotide sequence ID" value="NZ_QRCT01000034.1"/>
</dbReference>
<evidence type="ECO:0000313" key="3">
    <source>
        <dbReference type="Proteomes" id="UP000255036"/>
    </source>
</evidence>
<name>A0A371ATK1_9FIRM</name>
<organism evidence="2 3">
    <name type="scientific">Anaerosacchariphilus polymeriproducens</name>
    <dbReference type="NCBI Taxonomy" id="1812858"/>
    <lineage>
        <taxon>Bacteria</taxon>
        <taxon>Bacillati</taxon>
        <taxon>Bacillota</taxon>
        <taxon>Clostridia</taxon>
        <taxon>Lachnospirales</taxon>
        <taxon>Lachnospiraceae</taxon>
        <taxon>Anaerosacchariphilus</taxon>
    </lineage>
</organism>
<dbReference type="InterPro" id="IPR012851">
    <property type="entry name" value="Spore_coat_CotF-like"/>
</dbReference>
<dbReference type="InterPro" id="IPR009078">
    <property type="entry name" value="Ferritin-like_SF"/>
</dbReference>
<feature type="region of interest" description="Disordered" evidence="1">
    <location>
        <begin position="60"/>
        <end position="87"/>
    </location>
</feature>
<dbReference type="Proteomes" id="UP000255036">
    <property type="component" value="Unassembled WGS sequence"/>
</dbReference>
<dbReference type="SUPFAM" id="SSF47240">
    <property type="entry name" value="Ferritin-like"/>
    <property type="match status" value="1"/>
</dbReference>
<dbReference type="Pfam" id="PF07875">
    <property type="entry name" value="Coat_F"/>
    <property type="match status" value="1"/>
</dbReference>
<dbReference type="CDD" id="cd00657">
    <property type="entry name" value="Ferritin_like"/>
    <property type="match status" value="1"/>
</dbReference>
<keyword evidence="2" id="KW-0167">Capsid protein</keyword>
<protein>
    <submittedName>
        <fullName evidence="2">Spore coat protein</fullName>
    </submittedName>
</protein>
<dbReference type="OrthoDB" id="1706542at2"/>
<feature type="compositionally biased region" description="Low complexity" evidence="1">
    <location>
        <begin position="68"/>
        <end position="80"/>
    </location>
</feature>
<evidence type="ECO:0000313" key="2">
    <source>
        <dbReference type="EMBL" id="RDU22888.1"/>
    </source>
</evidence>
<gene>
    <name evidence="2" type="ORF">DWV06_10965</name>
</gene>
<proteinExistence type="predicted"/>
<evidence type="ECO:0000256" key="1">
    <source>
        <dbReference type="SAM" id="MobiDB-lite"/>
    </source>
</evidence>
<sequence>MDIKLSQKEKMLLEDNKQQEELCVTKYENYAKQANDPELKQILNKISDEEQQHYNMIDDLLKGRHPNSSSQETSTQSKSSLDQVSQMKSVSNVSDKVLCTDLLSTEKYISSTYDTGIFESANSVVRQTLQQIQKEEQGHGEQLFNYMHSHGMYKVK</sequence>
<keyword evidence="2" id="KW-0946">Virion</keyword>
<dbReference type="AlphaFoldDB" id="A0A371ATK1"/>
<reference evidence="2 3" key="1">
    <citation type="submission" date="2018-07" db="EMBL/GenBank/DDBJ databases">
        <title>Anaerosacharophilus polymeroproducens gen. nov. sp. nov., an anaerobic bacterium isolated from salt field.</title>
        <authorList>
            <person name="Kim W."/>
            <person name="Yang S.-H."/>
            <person name="Oh J."/>
            <person name="Lee J.-H."/>
            <person name="Kwon K.K."/>
        </authorList>
    </citation>
    <scope>NUCLEOTIDE SEQUENCE [LARGE SCALE GENOMIC DNA]</scope>
    <source>
        <strain evidence="2 3">MCWD5</strain>
    </source>
</reference>
<keyword evidence="3" id="KW-1185">Reference proteome</keyword>
<accession>A0A371ATK1</accession>